<comment type="subunit">
    <text evidence="2">Homodimer.</text>
</comment>
<dbReference type="GO" id="GO:0005829">
    <property type="term" value="C:cytosol"/>
    <property type="evidence" value="ECO:0007669"/>
    <property type="project" value="TreeGrafter"/>
</dbReference>
<dbReference type="InterPro" id="IPR036894">
    <property type="entry name" value="YbaB-like_sf"/>
</dbReference>
<dbReference type="PANTHER" id="PTHR33449">
    <property type="entry name" value="NUCLEOID-ASSOCIATED PROTEIN YBAB"/>
    <property type="match status" value="1"/>
</dbReference>
<dbReference type="EMBL" id="DSVL01000322">
    <property type="protein sequence ID" value="HFH29923.1"/>
    <property type="molecule type" value="Genomic_DNA"/>
</dbReference>
<dbReference type="GO" id="GO:0003677">
    <property type="term" value="F:DNA binding"/>
    <property type="evidence" value="ECO:0007669"/>
    <property type="project" value="UniProtKB-UniRule"/>
</dbReference>
<accession>A0A7C3IET6</accession>
<dbReference type="HAMAP" id="MF_00274">
    <property type="entry name" value="DNA_YbaB_EbfC"/>
    <property type="match status" value="1"/>
</dbReference>
<name>A0A7C3IET6_9SPIR</name>
<evidence type="ECO:0000256" key="1">
    <source>
        <dbReference type="ARBA" id="ARBA00023125"/>
    </source>
</evidence>
<protein>
    <recommendedName>
        <fullName evidence="2">Nucleoid-associated protein ENS59_10500</fullName>
    </recommendedName>
</protein>
<dbReference type="Gene3D" id="3.30.1310.10">
    <property type="entry name" value="Nucleoid-associated protein YbaB-like domain"/>
    <property type="match status" value="1"/>
</dbReference>
<dbReference type="Pfam" id="PF02575">
    <property type="entry name" value="YbaB_DNA_bd"/>
    <property type="match status" value="1"/>
</dbReference>
<comment type="function">
    <text evidence="2">Binds to DNA and alters its conformation. May be involved in regulation of gene expression, nucleoid organization and DNA protection.</text>
</comment>
<organism evidence="3">
    <name type="scientific">Gracilinema caldarium</name>
    <dbReference type="NCBI Taxonomy" id="215591"/>
    <lineage>
        <taxon>Bacteria</taxon>
        <taxon>Pseudomonadati</taxon>
        <taxon>Spirochaetota</taxon>
        <taxon>Spirochaetia</taxon>
        <taxon>Spirochaetales</taxon>
        <taxon>Breznakiellaceae</taxon>
        <taxon>Gracilinema</taxon>
    </lineage>
</organism>
<dbReference type="GO" id="GO:0043590">
    <property type="term" value="C:bacterial nucleoid"/>
    <property type="evidence" value="ECO:0007669"/>
    <property type="project" value="UniProtKB-UniRule"/>
</dbReference>
<proteinExistence type="inferred from homology"/>
<comment type="caution">
    <text evidence="3">The sequence shown here is derived from an EMBL/GenBank/DDBJ whole genome shotgun (WGS) entry which is preliminary data.</text>
</comment>
<keyword evidence="1 2" id="KW-0238">DNA-binding</keyword>
<gene>
    <name evidence="3" type="ORF">ENS59_10500</name>
</gene>
<evidence type="ECO:0000313" key="3">
    <source>
        <dbReference type="EMBL" id="HFH29923.1"/>
    </source>
</evidence>
<reference evidence="3" key="1">
    <citation type="journal article" date="2020" name="mSystems">
        <title>Genome- and Community-Level Interaction Insights into Carbon Utilization and Element Cycling Functions of Hydrothermarchaeota in Hydrothermal Sediment.</title>
        <authorList>
            <person name="Zhou Z."/>
            <person name="Liu Y."/>
            <person name="Xu W."/>
            <person name="Pan J."/>
            <person name="Luo Z.H."/>
            <person name="Li M."/>
        </authorList>
    </citation>
    <scope>NUCLEOTIDE SEQUENCE [LARGE SCALE GENOMIC DNA]</scope>
    <source>
        <strain evidence="3">SpSt-503</strain>
    </source>
</reference>
<dbReference type="PIRSF" id="PIRSF004555">
    <property type="entry name" value="UCP004555"/>
    <property type="match status" value="1"/>
</dbReference>
<keyword evidence="2" id="KW-0963">Cytoplasm</keyword>
<dbReference type="PANTHER" id="PTHR33449:SF1">
    <property type="entry name" value="NUCLEOID-ASSOCIATED PROTEIN YBAB"/>
    <property type="match status" value="1"/>
</dbReference>
<evidence type="ECO:0000256" key="2">
    <source>
        <dbReference type="HAMAP-Rule" id="MF_00274"/>
    </source>
</evidence>
<comment type="similarity">
    <text evidence="2">Belongs to the YbaB/EbfC family.</text>
</comment>
<comment type="subcellular location">
    <subcellularLocation>
        <location evidence="2">Cytoplasm</location>
        <location evidence="2">Nucleoid</location>
    </subcellularLocation>
</comment>
<dbReference type="InterPro" id="IPR004401">
    <property type="entry name" value="YbaB/EbfC"/>
</dbReference>
<dbReference type="AlphaFoldDB" id="A0A7C3IET6"/>
<sequence>MNPFEILKNAQKIQEQMAVMQQRLGTMVVTGSAGGGMAQIDMNGRMEVLAVRLAPEAVNSEDIPLLQDLIKAAFTDAMDKVKETLQSEFGAMAGGMGINPGMLGF</sequence>
<dbReference type="NCBIfam" id="TIGR00103">
    <property type="entry name" value="DNA_YbaB_EbfC"/>
    <property type="match status" value="1"/>
</dbReference>
<dbReference type="SUPFAM" id="SSF82607">
    <property type="entry name" value="YbaB-like"/>
    <property type="match status" value="1"/>
</dbReference>